<dbReference type="Proteomes" id="UP000322234">
    <property type="component" value="Unassembled WGS sequence"/>
</dbReference>
<keyword evidence="10" id="KW-1185">Reference proteome</keyword>
<dbReference type="Pfam" id="PF13927">
    <property type="entry name" value="Ig_3"/>
    <property type="match status" value="1"/>
</dbReference>
<keyword evidence="1 6" id="KW-0732">Signal</keyword>
<evidence type="ECO:0000259" key="7">
    <source>
        <dbReference type="PROSITE" id="PS50835"/>
    </source>
</evidence>
<feature type="domain" description="Ig-like" evidence="7">
    <location>
        <begin position="241"/>
        <end position="323"/>
    </location>
</feature>
<dbReference type="InterPro" id="IPR007110">
    <property type="entry name" value="Ig-like_dom"/>
</dbReference>
<name>A0A6B0RNI3_9CETA</name>
<feature type="compositionally biased region" description="Gly residues" evidence="5">
    <location>
        <begin position="847"/>
        <end position="856"/>
    </location>
</feature>
<keyword evidence="2" id="KW-1015">Disulfide bond</keyword>
<dbReference type="InterPro" id="IPR036179">
    <property type="entry name" value="Ig-like_dom_sf"/>
</dbReference>
<dbReference type="Pfam" id="PF13895">
    <property type="entry name" value="Ig_2"/>
    <property type="match status" value="1"/>
</dbReference>
<feature type="domain" description="Fibronectin type-III" evidence="8">
    <location>
        <begin position="598"/>
        <end position="698"/>
    </location>
</feature>
<dbReference type="InterPro" id="IPR013783">
    <property type="entry name" value="Ig-like_fold"/>
</dbReference>
<dbReference type="InterPro" id="IPR003961">
    <property type="entry name" value="FN3_dom"/>
</dbReference>
<accession>A0A6B0RNI3</accession>
<evidence type="ECO:0000259" key="8">
    <source>
        <dbReference type="PROSITE" id="PS50853"/>
    </source>
</evidence>
<evidence type="ECO:0000256" key="4">
    <source>
        <dbReference type="ARBA" id="ARBA00023319"/>
    </source>
</evidence>
<comment type="caution">
    <text evidence="9">The sequence shown here is derived from an EMBL/GenBank/DDBJ whole genome shotgun (WGS) entry which is preliminary data.</text>
</comment>
<evidence type="ECO:0000256" key="2">
    <source>
        <dbReference type="ARBA" id="ARBA00023157"/>
    </source>
</evidence>
<dbReference type="InterPro" id="IPR003599">
    <property type="entry name" value="Ig_sub"/>
</dbReference>
<dbReference type="AlphaFoldDB" id="A0A6B0RNI3"/>
<dbReference type="InterPro" id="IPR052598">
    <property type="entry name" value="IgSF_CEA-related"/>
</dbReference>
<dbReference type="Pfam" id="PF00041">
    <property type="entry name" value="fn3"/>
    <property type="match status" value="1"/>
</dbReference>
<feature type="domain" description="Ig-like" evidence="7">
    <location>
        <begin position="149"/>
        <end position="226"/>
    </location>
</feature>
<dbReference type="Gene3D" id="2.60.40.10">
    <property type="entry name" value="Immunoglobulins"/>
    <property type="match status" value="5"/>
</dbReference>
<evidence type="ECO:0000256" key="3">
    <source>
        <dbReference type="ARBA" id="ARBA00023180"/>
    </source>
</evidence>
<evidence type="ECO:0000313" key="10">
    <source>
        <dbReference type="Proteomes" id="UP000322234"/>
    </source>
</evidence>
<dbReference type="SUPFAM" id="SSF48726">
    <property type="entry name" value="Immunoglobulin"/>
    <property type="match status" value="3"/>
</dbReference>
<feature type="compositionally biased region" description="Basic and acidic residues" evidence="5">
    <location>
        <begin position="829"/>
        <end position="842"/>
    </location>
</feature>
<keyword evidence="3" id="KW-0325">Glycoprotein</keyword>
<dbReference type="SMART" id="SM00409">
    <property type="entry name" value="IG"/>
    <property type="match status" value="4"/>
</dbReference>
<dbReference type="SUPFAM" id="SSF49265">
    <property type="entry name" value="Fibronectin type III"/>
    <property type="match status" value="1"/>
</dbReference>
<feature type="compositionally biased region" description="Low complexity" evidence="5">
    <location>
        <begin position="788"/>
        <end position="804"/>
    </location>
</feature>
<dbReference type="PROSITE" id="PS50835">
    <property type="entry name" value="IG_LIKE"/>
    <property type="match status" value="3"/>
</dbReference>
<feature type="domain" description="Ig-like" evidence="7">
    <location>
        <begin position="500"/>
        <end position="592"/>
    </location>
</feature>
<gene>
    <name evidence="9" type="ORF">E5288_WYG012283</name>
</gene>
<evidence type="ECO:0000313" key="9">
    <source>
        <dbReference type="EMBL" id="MXQ88883.1"/>
    </source>
</evidence>
<keyword evidence="4" id="KW-0393">Immunoglobulin domain</keyword>
<dbReference type="PROSITE" id="PS50853">
    <property type="entry name" value="FN3"/>
    <property type="match status" value="1"/>
</dbReference>
<evidence type="ECO:0008006" key="11">
    <source>
        <dbReference type="Google" id="ProtNLM"/>
    </source>
</evidence>
<proteinExistence type="predicted"/>
<evidence type="ECO:0000256" key="1">
    <source>
        <dbReference type="ARBA" id="ARBA00022729"/>
    </source>
</evidence>
<dbReference type="EMBL" id="VBQZ03000050">
    <property type="protein sequence ID" value="MXQ88883.1"/>
    <property type="molecule type" value="Genomic_DNA"/>
</dbReference>
<feature type="signal peptide" evidence="6">
    <location>
        <begin position="1"/>
        <end position="28"/>
    </location>
</feature>
<dbReference type="SMART" id="SM00408">
    <property type="entry name" value="IGc2"/>
    <property type="match status" value="4"/>
</dbReference>
<sequence>MVGQGALLSPLGLLLLAPLCLLHPGASGQLHPTKGAPRETSSIQGVRGGSVELDCGTQSAPLVVFWSFTPLGSLIPQPVAVASGGEFKVEASASALGAVSLRNSSLVLWELQEGARGHFLCQALHAASGQLHATYSSLALAVLVPVSKPQVWLSDPSPVEGASLVATCIVREGTEPVTFVWQHQAPRGPAEALMGVTKRLIQLDPVNRTHLGWYTCTAHNAVSQLSSDGAFLDVIYGPDNPVITVEPLGFTEEGFGASEREEVTLSCLAASNPPSLYVWLHDHTQVHAGPTYVIASASRAHTGLYTCLARNSRLDTHTQTSVQLTIYYPPKAQPSCAVLPAPGALALLCTWPGGLPAAQLQWAGPQGAGPTALSNVTWSYAATHLANGSAFTCTGRHPALALPMLCRITLWEPLWSPTCWTLATIRDQFIMLSCEWPGGEPPAVLSWLDEQEQPLGSSSSSPAVYLLQAQEDLAGREFTCRGTHPLRAPDPLCRLRLEAPQLAVAEPRVSVLEGEEAWLGCTLLGGMPPAQLLWLGPQRRQVEPGTLGFTLHPEGTQLRLNVQGADPVRHGGTYQCVAQNALGNSSRSVLLEVLRYPAPPNVTISRLTYGRRRSEVQLQWTVRGPGNLTGFLVQRRAGVPGLGAGAWETVAGDIEPESRGRRLGGLDPGVLYAFRVLALNHRTAGHPSEVKTPADPPFSAYAAVLGAAGTGMVVATVASLLVFQYAARHPDTFPCLGRLLVPRCVWKPNHSGGQDFLLTGQEGWESITLLSYFTLREQSHQDQGSRGGPEATPGTEPSPTTPGSDPAQESTEPPAQHRACRGQRAHSRWSRESVPTRRDRGSCHQAGGAGCQGPGAGQSHTLSAAGMTHWLRACVSDIWVKHKCVLVPLPPRGTQRRTNSQAAKGWSCQESGEWRLRGNGALTETARSCFSRTQSLREEGFRVPSELSGLGLRVKEGPFKSLEHAVTGKSPWWLSGRSSPDTGRAEEKPFNGSCKCPCHSEAAITVIYELCQSKL</sequence>
<reference evidence="9" key="1">
    <citation type="submission" date="2019-10" db="EMBL/GenBank/DDBJ databases">
        <title>The sequence and de novo assembly of the wild yak genome.</title>
        <authorList>
            <person name="Liu Y."/>
        </authorList>
    </citation>
    <scope>NUCLEOTIDE SEQUENCE [LARGE SCALE GENOMIC DNA]</scope>
    <source>
        <strain evidence="9">WY2019</strain>
    </source>
</reference>
<dbReference type="PANTHER" id="PTHR44337:SF23">
    <property type="entry name" value="V-SET AND IMMUNOGLOBULIN DOMAIN CONTAINING 10 LIKE 2"/>
    <property type="match status" value="1"/>
</dbReference>
<feature type="chain" id="PRO_5025630863" description="V-set and immunoglobulin domain-containing protein 10-like 2" evidence="6">
    <location>
        <begin position="29"/>
        <end position="1015"/>
    </location>
</feature>
<dbReference type="InterPro" id="IPR036116">
    <property type="entry name" value="FN3_sf"/>
</dbReference>
<dbReference type="InterPro" id="IPR003598">
    <property type="entry name" value="Ig_sub2"/>
</dbReference>
<organism evidence="9 10">
    <name type="scientific">Bos mutus</name>
    <name type="common">wild yak</name>
    <dbReference type="NCBI Taxonomy" id="72004"/>
    <lineage>
        <taxon>Eukaryota</taxon>
        <taxon>Metazoa</taxon>
        <taxon>Chordata</taxon>
        <taxon>Craniata</taxon>
        <taxon>Vertebrata</taxon>
        <taxon>Euteleostomi</taxon>
        <taxon>Mammalia</taxon>
        <taxon>Eutheria</taxon>
        <taxon>Laurasiatheria</taxon>
        <taxon>Artiodactyla</taxon>
        <taxon>Ruminantia</taxon>
        <taxon>Pecora</taxon>
        <taxon>Bovidae</taxon>
        <taxon>Bovinae</taxon>
        <taxon>Bos</taxon>
    </lineage>
</organism>
<feature type="compositionally biased region" description="Basic residues" evidence="5">
    <location>
        <begin position="818"/>
        <end position="828"/>
    </location>
</feature>
<feature type="region of interest" description="Disordered" evidence="5">
    <location>
        <begin position="778"/>
        <end position="859"/>
    </location>
</feature>
<evidence type="ECO:0000256" key="6">
    <source>
        <dbReference type="SAM" id="SignalP"/>
    </source>
</evidence>
<dbReference type="PANTHER" id="PTHR44337">
    <property type="entry name" value="CARCINOEMBRYONIC ANTIGEN-RELATED CELL ADHESION MOLECULE 8"/>
    <property type="match status" value="1"/>
</dbReference>
<evidence type="ECO:0000256" key="5">
    <source>
        <dbReference type="SAM" id="MobiDB-lite"/>
    </source>
</evidence>
<protein>
    <recommendedName>
        <fullName evidence="11">V-set and immunoglobulin domain-containing protein 10-like 2</fullName>
    </recommendedName>
</protein>
<dbReference type="CDD" id="cd00063">
    <property type="entry name" value="FN3"/>
    <property type="match status" value="1"/>
</dbReference>